<reference evidence="2" key="2">
    <citation type="submission" date="2023-11" db="UniProtKB">
        <authorList>
            <consortium name="WormBaseParasite"/>
        </authorList>
    </citation>
    <scope>IDENTIFICATION</scope>
</reference>
<keyword evidence="1" id="KW-1185">Reference proteome</keyword>
<organism evidence="1 2">
    <name type="scientific">Schistosoma rodhaini</name>
    <dbReference type="NCBI Taxonomy" id="6188"/>
    <lineage>
        <taxon>Eukaryota</taxon>
        <taxon>Metazoa</taxon>
        <taxon>Spiralia</taxon>
        <taxon>Lophotrochozoa</taxon>
        <taxon>Platyhelminthes</taxon>
        <taxon>Trematoda</taxon>
        <taxon>Digenea</taxon>
        <taxon>Strigeidida</taxon>
        <taxon>Schistosomatoidea</taxon>
        <taxon>Schistosomatidae</taxon>
        <taxon>Schistosoma</taxon>
    </lineage>
</organism>
<dbReference type="Proteomes" id="UP000050792">
    <property type="component" value="Unassembled WGS sequence"/>
</dbReference>
<dbReference type="AlphaFoldDB" id="A0AA85EUM5"/>
<evidence type="ECO:0000313" key="2">
    <source>
        <dbReference type="WBParaSite" id="SRDH1_24480.1"/>
    </source>
</evidence>
<dbReference type="WBParaSite" id="SRDH1_24480.1">
    <property type="protein sequence ID" value="SRDH1_24480.1"/>
    <property type="gene ID" value="SRDH1_24480"/>
</dbReference>
<proteinExistence type="predicted"/>
<protein>
    <submittedName>
        <fullName evidence="2">Uncharacterized protein</fullName>
    </submittedName>
</protein>
<sequence>MSVGLEVWVHHANQLKATSIDNNKTQYRTAPEVLLDTFEITPPRTDSPISLQAKNDTTSLLPKRWANRRHRPVTSLQLDTITRSYEPAQRGGVSVIWIGLKQVSCMLELGHADWLFLITSAPVDTWKRLI</sequence>
<evidence type="ECO:0000313" key="1">
    <source>
        <dbReference type="Proteomes" id="UP000050792"/>
    </source>
</evidence>
<accession>A0AA85EUM5</accession>
<name>A0AA85EUM5_9TREM</name>
<reference evidence="1" key="1">
    <citation type="submission" date="2022-06" db="EMBL/GenBank/DDBJ databases">
        <authorList>
            <person name="Berger JAMES D."/>
            <person name="Berger JAMES D."/>
        </authorList>
    </citation>
    <scope>NUCLEOTIDE SEQUENCE [LARGE SCALE GENOMIC DNA]</scope>
</reference>